<evidence type="ECO:0000313" key="5">
    <source>
        <dbReference type="EMBL" id="MBB6560973.1"/>
    </source>
</evidence>
<sequence length="333" mass="36386">MRRTRPGRQDLKQPQRGAALLAAMLTVTLVATFAAASLWQQWRAIEVETAERDRVQAAWILVGALDWSRLILREDGRAGGADHLAEPWAVPLQEARLSSFLAAERGVAQVEDASTDTTDAFLSGQITDLQSRLNITSLAEGGQVQAGALKQFTRLFERLGLPSQELALLVENLRKAQVRTGGDGNAPLMPQTVSQLGWLGLSPPTVTALLPHVTILPVRTPVNLNTAGIDVVWAAIDGVDMAGAQKLVQARESKHFRSMAEVVEVLGRVPFDTNDLAIASAYFEVRGRLRMDNTTVDERSLVRKLGLEVTTLWRERGAFDRDTTAAPAQQTLR</sequence>
<proteinExistence type="inferred from homology"/>
<dbReference type="AlphaFoldDB" id="A0A7X0PFF9"/>
<dbReference type="PANTHER" id="PTHR38831">
    <property type="entry name" value="TYPE II SECRETION SYSTEM PROTEIN K"/>
    <property type="match status" value="1"/>
</dbReference>
<feature type="domain" description="T2SS protein K first SAM-like" evidence="4">
    <location>
        <begin position="131"/>
        <end position="217"/>
    </location>
</feature>
<dbReference type="Proteomes" id="UP000575083">
    <property type="component" value="Unassembled WGS sequence"/>
</dbReference>
<dbReference type="PIRSF" id="PIRSF002786">
    <property type="entry name" value="XcpX"/>
    <property type="match status" value="1"/>
</dbReference>
<feature type="transmembrane region" description="Helical" evidence="2">
    <location>
        <begin position="20"/>
        <end position="39"/>
    </location>
</feature>
<evidence type="ECO:0000313" key="6">
    <source>
        <dbReference type="Proteomes" id="UP000575083"/>
    </source>
</evidence>
<feature type="domain" description="T2SS protein K second SAM-like" evidence="3">
    <location>
        <begin position="222"/>
        <end position="266"/>
    </location>
</feature>
<dbReference type="GO" id="GO:0009306">
    <property type="term" value="P:protein secretion"/>
    <property type="evidence" value="ECO:0007669"/>
    <property type="project" value="InterPro"/>
</dbReference>
<keyword evidence="1" id="KW-1003">Cell membrane</keyword>
<organism evidence="5 6">
    <name type="scientific">Acidovorax soli</name>
    <dbReference type="NCBI Taxonomy" id="592050"/>
    <lineage>
        <taxon>Bacteria</taxon>
        <taxon>Pseudomonadati</taxon>
        <taxon>Pseudomonadota</taxon>
        <taxon>Betaproteobacteria</taxon>
        <taxon>Burkholderiales</taxon>
        <taxon>Comamonadaceae</taxon>
        <taxon>Acidovorax</taxon>
    </lineage>
</organism>
<comment type="similarity">
    <text evidence="1">Belongs to the GSP K family.</text>
</comment>
<dbReference type="GO" id="GO:0005886">
    <property type="term" value="C:plasma membrane"/>
    <property type="evidence" value="ECO:0007669"/>
    <property type="project" value="UniProtKB-SubCell"/>
</dbReference>
<dbReference type="InterPro" id="IPR049179">
    <property type="entry name" value="T2SSK_SAM-like_2nd"/>
</dbReference>
<gene>
    <name evidence="5" type="ORF">HNP48_003661</name>
</gene>
<dbReference type="NCBIfam" id="NF037980">
    <property type="entry name" value="T2SS_GspK"/>
    <property type="match status" value="1"/>
</dbReference>
<reference evidence="5 6" key="1">
    <citation type="submission" date="2020-08" db="EMBL/GenBank/DDBJ databases">
        <title>Functional genomics of gut bacteria from endangered species of beetles.</title>
        <authorList>
            <person name="Carlos-Shanley C."/>
        </authorList>
    </citation>
    <scope>NUCLEOTIDE SEQUENCE [LARGE SCALE GENOMIC DNA]</scope>
    <source>
        <strain evidence="5 6">S00198</strain>
    </source>
</reference>
<comment type="subcellular location">
    <subcellularLocation>
        <location evidence="1">Cell inner membrane</location>
    </subcellularLocation>
</comment>
<keyword evidence="1 2" id="KW-0472">Membrane</keyword>
<dbReference type="PANTHER" id="PTHR38831:SF1">
    <property type="entry name" value="TYPE II SECRETION SYSTEM PROTEIN K-RELATED"/>
    <property type="match status" value="1"/>
</dbReference>
<keyword evidence="2" id="KW-0812">Transmembrane</keyword>
<dbReference type="InterPro" id="IPR005628">
    <property type="entry name" value="GspK"/>
</dbReference>
<dbReference type="Pfam" id="PF03934">
    <property type="entry name" value="T2SSK"/>
    <property type="match status" value="1"/>
</dbReference>
<keyword evidence="2" id="KW-1133">Transmembrane helix</keyword>
<protein>
    <recommendedName>
        <fullName evidence="1">Type II secretion system protein K</fullName>
    </recommendedName>
</protein>
<evidence type="ECO:0000256" key="1">
    <source>
        <dbReference type="PIRNR" id="PIRNR002786"/>
    </source>
</evidence>
<accession>A0A7X0PFF9</accession>
<dbReference type="Gene3D" id="3.30.1300.30">
    <property type="entry name" value="GSPII I/J protein-like"/>
    <property type="match status" value="1"/>
</dbReference>
<evidence type="ECO:0000259" key="4">
    <source>
        <dbReference type="Pfam" id="PF21687"/>
    </source>
</evidence>
<dbReference type="EMBL" id="JACHLK010000007">
    <property type="protein sequence ID" value="MBB6560973.1"/>
    <property type="molecule type" value="Genomic_DNA"/>
</dbReference>
<dbReference type="Pfam" id="PF21687">
    <property type="entry name" value="T2SSK_1st"/>
    <property type="match status" value="1"/>
</dbReference>
<comment type="caution">
    <text evidence="5">The sequence shown here is derived from an EMBL/GenBank/DDBJ whole genome shotgun (WGS) entry which is preliminary data.</text>
</comment>
<evidence type="ECO:0000256" key="2">
    <source>
        <dbReference type="SAM" id="Phobius"/>
    </source>
</evidence>
<dbReference type="InterPro" id="IPR045584">
    <property type="entry name" value="Pilin-like"/>
</dbReference>
<keyword evidence="1" id="KW-0997">Cell inner membrane</keyword>
<dbReference type="SUPFAM" id="SSF54523">
    <property type="entry name" value="Pili subunits"/>
    <property type="match status" value="1"/>
</dbReference>
<dbReference type="RefSeq" id="WP_184859539.1">
    <property type="nucleotide sequence ID" value="NZ_JACHLK010000007.1"/>
</dbReference>
<dbReference type="InterPro" id="IPR049031">
    <property type="entry name" value="T2SSK_SAM-like_1st"/>
</dbReference>
<name>A0A7X0PFF9_9BURK</name>
<evidence type="ECO:0000259" key="3">
    <source>
        <dbReference type="Pfam" id="PF03934"/>
    </source>
</evidence>
<keyword evidence="6" id="KW-1185">Reference proteome</keyword>
<keyword evidence="1" id="KW-0813">Transport</keyword>